<proteinExistence type="predicted"/>
<dbReference type="Pfam" id="PF24827">
    <property type="entry name" value="AstE_AspA_cat"/>
    <property type="match status" value="1"/>
</dbReference>
<keyword evidence="4" id="KW-0862">Zinc</keyword>
<evidence type="ECO:0000256" key="3">
    <source>
        <dbReference type="ARBA" id="ARBA00022801"/>
    </source>
</evidence>
<dbReference type="Gene3D" id="3.40.630.10">
    <property type="entry name" value="Zn peptidases"/>
    <property type="match status" value="1"/>
</dbReference>
<dbReference type="GO" id="GO:0016788">
    <property type="term" value="F:hydrolase activity, acting on ester bonds"/>
    <property type="evidence" value="ECO:0007669"/>
    <property type="project" value="InterPro"/>
</dbReference>
<dbReference type="PANTHER" id="PTHR15162">
    <property type="entry name" value="ASPARTOACYLASE"/>
    <property type="match status" value="1"/>
</dbReference>
<dbReference type="GO" id="GO:0005829">
    <property type="term" value="C:cytosol"/>
    <property type="evidence" value="ECO:0007669"/>
    <property type="project" value="TreeGrafter"/>
</dbReference>
<dbReference type="KEGG" id="saqi:AXG55_06635"/>
<comment type="cofactor">
    <cofactor evidence="1">
        <name>Zn(2+)</name>
        <dbReference type="ChEBI" id="CHEBI:29105"/>
    </cofactor>
</comment>
<evidence type="ECO:0000256" key="2">
    <source>
        <dbReference type="ARBA" id="ARBA00022723"/>
    </source>
</evidence>
<dbReference type="GO" id="GO:0046872">
    <property type="term" value="F:metal ion binding"/>
    <property type="evidence" value="ECO:0007669"/>
    <property type="project" value="UniProtKB-KW"/>
</dbReference>
<dbReference type="InterPro" id="IPR055438">
    <property type="entry name" value="AstE_AspA_cat"/>
</dbReference>
<reference evidence="6 7" key="1">
    <citation type="submission" date="2016-10" db="EMBL/GenBank/DDBJ databases">
        <title>Silvanigrella aquatica sp. nov., isolated from a freshwater lake located in the Black Forest, Germany, description of Silvanigrellaceae fam. nov., Silvanigrellales ord. nov., reclassification of the order Bdellovibrionales in the class Oligoflexia, reclassification of the families Bacteriovoracaceae and Halobacteriovoraceae in the new order Bacteriovoracales ord. nov., and reclassification of the family Pseudobacteriovoracaceae in the order Oligoflexiales.</title>
        <authorList>
            <person name="Hahn M.W."/>
            <person name="Schmidt J."/>
            <person name="Koll U."/>
            <person name="Rohde M."/>
            <person name="Verbag S."/>
            <person name="Pitt A."/>
            <person name="Nakai R."/>
            <person name="Naganuma T."/>
            <person name="Lang E."/>
        </authorList>
    </citation>
    <scope>NUCLEOTIDE SEQUENCE [LARGE SCALE GENOMIC DNA]</scope>
    <source>
        <strain evidence="6 7">MWH-Nonnen-W8red</strain>
    </source>
</reference>
<organism evidence="6 7">
    <name type="scientific">Silvanigrella aquatica</name>
    <dbReference type="NCBI Taxonomy" id="1915309"/>
    <lineage>
        <taxon>Bacteria</taxon>
        <taxon>Pseudomonadati</taxon>
        <taxon>Bdellovibrionota</taxon>
        <taxon>Oligoflexia</taxon>
        <taxon>Silvanigrellales</taxon>
        <taxon>Silvanigrellaceae</taxon>
        <taxon>Silvanigrella</taxon>
    </lineage>
</organism>
<evidence type="ECO:0000256" key="4">
    <source>
        <dbReference type="ARBA" id="ARBA00022833"/>
    </source>
</evidence>
<dbReference type="STRING" id="1915309.AXG55_06635"/>
<evidence type="ECO:0000313" key="7">
    <source>
        <dbReference type="Proteomes" id="UP000184731"/>
    </source>
</evidence>
<dbReference type="AlphaFoldDB" id="A0A1L4D073"/>
<dbReference type="InterPro" id="IPR050178">
    <property type="entry name" value="AspA/AstE_fam"/>
</dbReference>
<evidence type="ECO:0000256" key="1">
    <source>
        <dbReference type="ARBA" id="ARBA00001947"/>
    </source>
</evidence>
<evidence type="ECO:0000313" key="6">
    <source>
        <dbReference type="EMBL" id="APJ03599.1"/>
    </source>
</evidence>
<dbReference type="Proteomes" id="UP000184731">
    <property type="component" value="Chromosome"/>
</dbReference>
<sequence length="318" mass="36639">MIKKYLSDFEILEKQYPGCIPDSLNFNFSKHKGHIVFSGIIHGNETGSLPALLEIAKLLANKKINYGGKVTLLLGNKKACLKNIRFLEYDLNRSFGNKGPHENTLEGKRATEIKKLLLDADVFVDFHQTTKPSLEPFYIFSMHEKSYLWARAIGNSNIFVTRKIKKPYSPEGMCSDEFMRFLSKAGITLELGEQGIHKNAEIICLNAMKKALFIMDDIFLKRKELSKCARKNKDFTFLEIKHSEIFSTPDKSLIEDYQNLQKIKKNTPLGKNHNGKFFYAPFDGYILFPQYPKRNEKGFVLETLPTYIYTLAREIQKL</sequence>
<name>A0A1L4D073_9BACT</name>
<keyword evidence="7" id="KW-1185">Reference proteome</keyword>
<gene>
    <name evidence="6" type="ORF">AXG55_06635</name>
</gene>
<keyword evidence="2" id="KW-0479">Metal-binding</keyword>
<protein>
    <recommendedName>
        <fullName evidence="5">Succinylglutamate desuccinylase/Aspartoacylase catalytic domain-containing protein</fullName>
    </recommendedName>
</protein>
<feature type="domain" description="Succinylglutamate desuccinylase/Aspartoacylase catalytic" evidence="5">
    <location>
        <begin position="35"/>
        <end position="200"/>
    </location>
</feature>
<dbReference type="RefSeq" id="WP_233231427.1">
    <property type="nucleotide sequence ID" value="NZ_CP017834.1"/>
</dbReference>
<dbReference type="SUPFAM" id="SSF53187">
    <property type="entry name" value="Zn-dependent exopeptidases"/>
    <property type="match status" value="1"/>
</dbReference>
<dbReference type="EMBL" id="CP017834">
    <property type="protein sequence ID" value="APJ03599.1"/>
    <property type="molecule type" value="Genomic_DNA"/>
</dbReference>
<evidence type="ECO:0000259" key="5">
    <source>
        <dbReference type="Pfam" id="PF24827"/>
    </source>
</evidence>
<accession>A0A1L4D073</accession>
<dbReference type="PANTHER" id="PTHR15162:SF7">
    <property type="entry name" value="SUCCINYLGLUTAMATE DESUCCINYLASE"/>
    <property type="match status" value="1"/>
</dbReference>
<keyword evidence="3" id="KW-0378">Hydrolase</keyword>